<protein>
    <submittedName>
        <fullName evidence="1">Uncharacterized protein</fullName>
    </submittedName>
</protein>
<evidence type="ECO:0000313" key="2">
    <source>
        <dbReference type="Proteomes" id="UP000218615"/>
    </source>
</evidence>
<organism evidence="1 2">
    <name type="scientific">Candidatus Methanoperedens nitratireducens</name>
    <dbReference type="NCBI Taxonomy" id="1392998"/>
    <lineage>
        <taxon>Archaea</taxon>
        <taxon>Methanobacteriati</taxon>
        <taxon>Methanobacteriota</taxon>
        <taxon>Stenosarchaea group</taxon>
        <taxon>Methanomicrobia</taxon>
        <taxon>Methanosarcinales</taxon>
        <taxon>ANME-2 cluster</taxon>
        <taxon>Candidatus Methanoperedentaceae</taxon>
        <taxon>Candidatus Methanoperedens</taxon>
    </lineage>
</organism>
<keyword evidence="2" id="KW-1185">Reference proteome</keyword>
<reference evidence="2" key="1">
    <citation type="submission" date="2017-06" db="EMBL/GenBank/DDBJ databases">
        <authorList>
            <person name="Cremers G."/>
        </authorList>
    </citation>
    <scope>NUCLEOTIDE SEQUENCE [LARGE SCALE GENOMIC DNA]</scope>
</reference>
<proteinExistence type="predicted"/>
<name>A0A284VLG6_9EURY</name>
<dbReference type="EMBL" id="FZMP01000060">
    <property type="protein sequence ID" value="SNQ60037.1"/>
    <property type="molecule type" value="Genomic_DNA"/>
</dbReference>
<dbReference type="Proteomes" id="UP000218615">
    <property type="component" value="Unassembled WGS sequence"/>
</dbReference>
<gene>
    <name evidence="1" type="ORF">MNV_1520001</name>
</gene>
<evidence type="ECO:0000313" key="1">
    <source>
        <dbReference type="EMBL" id="SNQ60037.1"/>
    </source>
</evidence>
<dbReference type="AlphaFoldDB" id="A0A284VLG6"/>
<accession>A0A284VLG6</accession>
<sequence>MLFPRLLELFKLFWTFLNVLEHFGERLYIIILLDYKNVYYSK</sequence>